<accession>A0A645IM03</accession>
<reference evidence="2" key="1">
    <citation type="submission" date="2019-08" db="EMBL/GenBank/DDBJ databases">
        <authorList>
            <person name="Kucharzyk K."/>
            <person name="Murdoch R.W."/>
            <person name="Higgins S."/>
            <person name="Loffler F."/>
        </authorList>
    </citation>
    <scope>NUCLEOTIDE SEQUENCE</scope>
</reference>
<evidence type="ECO:0000256" key="1">
    <source>
        <dbReference type="SAM" id="MobiDB-lite"/>
    </source>
</evidence>
<name>A0A645IM03_9ZZZZ</name>
<gene>
    <name evidence="2" type="ORF">SDC9_199943</name>
</gene>
<feature type="region of interest" description="Disordered" evidence="1">
    <location>
        <begin position="67"/>
        <end position="87"/>
    </location>
</feature>
<organism evidence="2">
    <name type="scientific">bioreactor metagenome</name>
    <dbReference type="NCBI Taxonomy" id="1076179"/>
    <lineage>
        <taxon>unclassified sequences</taxon>
        <taxon>metagenomes</taxon>
        <taxon>ecological metagenomes</taxon>
    </lineage>
</organism>
<comment type="caution">
    <text evidence="2">The sequence shown here is derived from an EMBL/GenBank/DDBJ whole genome shotgun (WGS) entry which is preliminary data.</text>
</comment>
<sequence length="87" mass="9183">MSVDRLARWAALGKRDAHGTPGERHGLQGCRGAECELGGRGRIVGLVDGDGADRVDVRAIEHNDRRPAAGWCGRPAPSTVEPADSGR</sequence>
<dbReference type="EMBL" id="VSSQ01118253">
    <property type="protein sequence ID" value="MPN52287.1"/>
    <property type="molecule type" value="Genomic_DNA"/>
</dbReference>
<evidence type="ECO:0000313" key="2">
    <source>
        <dbReference type="EMBL" id="MPN52287.1"/>
    </source>
</evidence>
<proteinExistence type="predicted"/>
<dbReference type="AlphaFoldDB" id="A0A645IM03"/>
<protein>
    <submittedName>
        <fullName evidence="2">Uncharacterized protein</fullName>
    </submittedName>
</protein>